<comment type="caution">
    <text evidence="1">The sequence shown here is derived from an EMBL/GenBank/DDBJ whole genome shotgun (WGS) entry which is preliminary data.</text>
</comment>
<dbReference type="RefSeq" id="WP_192025804.1">
    <property type="nucleotide sequence ID" value="NZ_JACYTN010000011.1"/>
</dbReference>
<reference evidence="1 2" key="1">
    <citation type="submission" date="2020-09" db="EMBL/GenBank/DDBJ databases">
        <title>Paenibacillus sp. CAU 1523 isolated from sand of Haeundae Beach.</title>
        <authorList>
            <person name="Kim W."/>
        </authorList>
    </citation>
    <scope>NUCLEOTIDE SEQUENCE [LARGE SCALE GENOMIC DNA]</scope>
    <source>
        <strain evidence="1 2">CAU 1523</strain>
    </source>
</reference>
<dbReference type="SUPFAM" id="SSF102405">
    <property type="entry name" value="MCP/YpsA-like"/>
    <property type="match status" value="1"/>
</dbReference>
<dbReference type="EMBL" id="JACYTN010000011">
    <property type="protein sequence ID" value="MBD8499473.1"/>
    <property type="molecule type" value="Genomic_DNA"/>
</dbReference>
<dbReference type="Pfam" id="PF06908">
    <property type="entry name" value="YpsA"/>
    <property type="match status" value="1"/>
</dbReference>
<dbReference type="InterPro" id="IPR010697">
    <property type="entry name" value="YspA"/>
</dbReference>
<keyword evidence="2" id="KW-1185">Reference proteome</keyword>
<gene>
    <name evidence="1" type="ORF">IFO66_14345</name>
</gene>
<dbReference type="PANTHER" id="PTHR38440:SF1">
    <property type="entry name" value="UPF0398 PROTEIN SPR0331"/>
    <property type="match status" value="1"/>
</dbReference>
<evidence type="ECO:0000313" key="2">
    <source>
        <dbReference type="Proteomes" id="UP000634529"/>
    </source>
</evidence>
<organism evidence="1 2">
    <name type="scientific">Paenibacillus arenosi</name>
    <dbReference type="NCBI Taxonomy" id="2774142"/>
    <lineage>
        <taxon>Bacteria</taxon>
        <taxon>Bacillati</taxon>
        <taxon>Bacillota</taxon>
        <taxon>Bacilli</taxon>
        <taxon>Bacillales</taxon>
        <taxon>Paenibacillaceae</taxon>
        <taxon>Paenibacillus</taxon>
    </lineage>
</organism>
<dbReference type="Proteomes" id="UP000634529">
    <property type="component" value="Unassembled WGS sequence"/>
</dbReference>
<sequence length="196" mass="22453">MKNLLITGYRAHELGIFSQKHKGITYIRKAITNRLIPLVEEGLEWVITPGQHGVDLWAIEAAISLRQQYPHLKCSIITAFTQPDPQWSDDKKASYEQILQQVDHYAAVSNGPYIGKWQFIARDDLLFRKTDGILLVYDEDAAEASPKFVKERALKKHAEDGYRYFAIGSEEIQAVAEEEQPFEYVDVGHEYLGEEL</sequence>
<dbReference type="Gene3D" id="3.40.50.450">
    <property type="match status" value="1"/>
</dbReference>
<dbReference type="PANTHER" id="PTHR38440">
    <property type="entry name" value="UPF0398 PROTEIN YPSA"/>
    <property type="match status" value="1"/>
</dbReference>
<accession>A0ABR9AZH9</accession>
<dbReference type="PIRSF" id="PIRSF021290">
    <property type="entry name" value="DUF1273"/>
    <property type="match status" value="1"/>
</dbReference>
<name>A0ABR9AZH9_9BACL</name>
<dbReference type="NCBIfam" id="NF010181">
    <property type="entry name" value="PRK13660.1"/>
    <property type="match status" value="1"/>
</dbReference>
<evidence type="ECO:0000313" key="1">
    <source>
        <dbReference type="EMBL" id="MBD8499473.1"/>
    </source>
</evidence>
<proteinExistence type="predicted"/>
<protein>
    <submittedName>
        <fullName evidence="1">DUF1273 domain-containing protein</fullName>
    </submittedName>
</protein>